<reference evidence="2 3" key="1">
    <citation type="submission" date="2024-09" db="EMBL/GenBank/DDBJ databases">
        <authorList>
            <person name="Sun Q."/>
            <person name="Mori K."/>
        </authorList>
    </citation>
    <scope>NUCLEOTIDE SEQUENCE [LARGE SCALE GENOMIC DNA]</scope>
    <source>
        <strain evidence="2 3">JCM 3331</strain>
    </source>
</reference>
<name>A0ABV5R9H6_9ACTN</name>
<dbReference type="SUPFAM" id="SSF51735">
    <property type="entry name" value="NAD(P)-binding Rossmann-fold domains"/>
    <property type="match status" value="1"/>
</dbReference>
<dbReference type="PANTHER" id="PTHR44147">
    <property type="entry name" value="DEHYDROGENASE/REDUCTASE SDR FAMILY MEMBER 1"/>
    <property type="match status" value="1"/>
</dbReference>
<evidence type="ECO:0000313" key="2">
    <source>
        <dbReference type="EMBL" id="MFB9573907.1"/>
    </source>
</evidence>
<proteinExistence type="predicted"/>
<dbReference type="InterPro" id="IPR006076">
    <property type="entry name" value="FAD-dep_OxRdtase"/>
</dbReference>
<evidence type="ECO:0000313" key="3">
    <source>
        <dbReference type="Proteomes" id="UP001589710"/>
    </source>
</evidence>
<dbReference type="PRINTS" id="PR00081">
    <property type="entry name" value="GDHRDH"/>
</dbReference>
<dbReference type="Proteomes" id="UP001589710">
    <property type="component" value="Unassembled WGS sequence"/>
</dbReference>
<keyword evidence="3" id="KW-1185">Reference proteome</keyword>
<protein>
    <submittedName>
        <fullName evidence="2">SDR family oxidoreductase</fullName>
    </submittedName>
</protein>
<accession>A0ABV5R9H6</accession>
<dbReference type="InterPro" id="IPR036291">
    <property type="entry name" value="NAD(P)-bd_dom_sf"/>
</dbReference>
<dbReference type="PANTHER" id="PTHR44147:SF2">
    <property type="entry name" value="DEHYDROGENASE_REDUCTASE SDR FAMILY MEMBER 1"/>
    <property type="match status" value="1"/>
</dbReference>
<gene>
    <name evidence="2" type="ORF">ACFFTL_16725</name>
</gene>
<dbReference type="Gene3D" id="3.40.50.720">
    <property type="entry name" value="NAD(P)-binding Rossmann-like Domain"/>
    <property type="match status" value="1"/>
</dbReference>
<dbReference type="InterPro" id="IPR036188">
    <property type="entry name" value="FAD/NAD-bd_sf"/>
</dbReference>
<evidence type="ECO:0000259" key="1">
    <source>
        <dbReference type="Pfam" id="PF01266"/>
    </source>
</evidence>
<comment type="caution">
    <text evidence="2">The sequence shown here is derived from an EMBL/GenBank/DDBJ whole genome shotgun (WGS) entry which is preliminary data.</text>
</comment>
<dbReference type="Gene3D" id="3.50.50.60">
    <property type="entry name" value="FAD/NAD(P)-binding domain"/>
    <property type="match status" value="1"/>
</dbReference>
<sequence length="422" mass="44983">MTDLRPPHRTAPVLDEVAVLAADAASLMDPRLGAATLQDTRTMLRPYTLDHLPLIGRTAEPSVLLATATYRCGVLLAPRLAQLVADEITAPGSLNAHPYRALRPIPAPCIDVVLADGAAKGLLEHVLQGGGHFPPAQQDEFASFAALVLRALLDEDSKAGTARGGCGNGPWSSRPYEETAEKVTAAGGLGIPVRTDHSCPGEVRVLVDQIAAEQDGQLDILVNSVWGGDPLTDWEHPLWEQDLDTGLRLIRQAVETHVITSRFALPLMVARGSGLVVEVTDGNTARYRGSFFYDLAKSAVIRLAVAQAVELKAHGIAAVAITPGFLRSEAMLEGFGVTEANWRDGAAKDPNFARSETPAYLGRAVAALAADPDIMAKTGRALATWGLYKEYGFTDADGTQPDWPAHWANALEEEYGPLGDPL</sequence>
<feature type="domain" description="FAD dependent oxidoreductase" evidence="1">
    <location>
        <begin position="6"/>
        <end position="86"/>
    </location>
</feature>
<dbReference type="EMBL" id="JBHMCG010000075">
    <property type="protein sequence ID" value="MFB9573907.1"/>
    <property type="molecule type" value="Genomic_DNA"/>
</dbReference>
<organism evidence="2 3">
    <name type="scientific">Streptomyces yanii</name>
    <dbReference type="NCBI Taxonomy" id="78510"/>
    <lineage>
        <taxon>Bacteria</taxon>
        <taxon>Bacillati</taxon>
        <taxon>Actinomycetota</taxon>
        <taxon>Actinomycetes</taxon>
        <taxon>Kitasatosporales</taxon>
        <taxon>Streptomycetaceae</taxon>
        <taxon>Streptomyces</taxon>
    </lineage>
</organism>
<dbReference type="RefSeq" id="WP_345509740.1">
    <property type="nucleotide sequence ID" value="NZ_BAAAXD010000003.1"/>
</dbReference>
<dbReference type="Pfam" id="PF13561">
    <property type="entry name" value="adh_short_C2"/>
    <property type="match status" value="1"/>
</dbReference>
<dbReference type="Gene3D" id="3.30.9.10">
    <property type="entry name" value="D-Amino Acid Oxidase, subunit A, domain 2"/>
    <property type="match status" value="1"/>
</dbReference>
<dbReference type="Pfam" id="PF01266">
    <property type="entry name" value="DAO"/>
    <property type="match status" value="1"/>
</dbReference>
<dbReference type="InterPro" id="IPR002347">
    <property type="entry name" value="SDR_fam"/>
</dbReference>